<dbReference type="RefSeq" id="WP_037189877.1">
    <property type="nucleotide sequence ID" value="NZ_JOKJ01000019.1"/>
</dbReference>
<dbReference type="InterPro" id="IPR048444">
    <property type="entry name" value="DNMK"/>
</dbReference>
<dbReference type="Pfam" id="PF21448">
    <property type="entry name" value="DNMK"/>
    <property type="match status" value="1"/>
</dbReference>
<keyword evidence="2" id="KW-1185">Reference proteome</keyword>
<sequence>MKQPKTIIIGLAGKKGAGKDYTADVIQSVCENHSLTVYRTSFAEPVKNMLSIGLSVDMDCFVDHDKKEKVIPHVGCTPRKLMQTLGTGWGRNLVSENLWADLCKYRIETKIEKRINIVLVTDVRHTNEAQVIKNLGGIIIDVQATDKTALDMHSSEARISSDLVTTVFINNKLPRYRPSVVKYIAELLVKNEVV</sequence>
<protein>
    <recommendedName>
        <fullName evidence="3">Deoxynucleotide monophosphate kinase</fullName>
    </recommendedName>
</protein>
<name>A0A922NZ18_9HYPH</name>
<proteinExistence type="predicted"/>
<dbReference type="Gene3D" id="3.40.50.300">
    <property type="entry name" value="P-loop containing nucleotide triphosphate hydrolases"/>
    <property type="match status" value="1"/>
</dbReference>
<dbReference type="EMBL" id="JOKJ01000019">
    <property type="protein sequence ID" value="KEQ05622.1"/>
    <property type="molecule type" value="Genomic_DNA"/>
</dbReference>
<evidence type="ECO:0008006" key="3">
    <source>
        <dbReference type="Google" id="ProtNLM"/>
    </source>
</evidence>
<dbReference type="AlphaFoldDB" id="A0A922NZ18"/>
<dbReference type="InterPro" id="IPR027417">
    <property type="entry name" value="P-loop_NTPase"/>
</dbReference>
<organism evidence="1 2">
    <name type="scientific">Pseudorhizobium pelagicum</name>
    <dbReference type="NCBI Taxonomy" id="1509405"/>
    <lineage>
        <taxon>Bacteria</taxon>
        <taxon>Pseudomonadati</taxon>
        <taxon>Pseudomonadota</taxon>
        <taxon>Alphaproteobacteria</taxon>
        <taxon>Hyphomicrobiales</taxon>
        <taxon>Rhizobiaceae</taxon>
        <taxon>Rhizobium/Agrobacterium group</taxon>
        <taxon>Pseudorhizobium</taxon>
    </lineage>
</organism>
<evidence type="ECO:0000313" key="1">
    <source>
        <dbReference type="EMBL" id="KEQ05622.1"/>
    </source>
</evidence>
<reference evidence="1 2" key="1">
    <citation type="submission" date="2014-06" db="EMBL/GenBank/DDBJ databases">
        <title>Rhizobium pelagicum/R2-400B4.</title>
        <authorList>
            <person name="Kimes N.E."/>
            <person name="Lopez-Perez M."/>
        </authorList>
    </citation>
    <scope>NUCLEOTIDE SEQUENCE [LARGE SCALE GENOMIC DNA]</scope>
    <source>
        <strain evidence="1 2">R2-400B4</strain>
    </source>
</reference>
<gene>
    <name evidence="1" type="ORF">GV68_08825</name>
</gene>
<dbReference type="OrthoDB" id="5401711at2"/>
<accession>A0A922NZ18</accession>
<comment type="caution">
    <text evidence="1">The sequence shown here is derived from an EMBL/GenBank/DDBJ whole genome shotgun (WGS) entry which is preliminary data.</text>
</comment>
<dbReference type="Proteomes" id="UP000052167">
    <property type="component" value="Unassembled WGS sequence"/>
</dbReference>
<evidence type="ECO:0000313" key="2">
    <source>
        <dbReference type="Proteomes" id="UP000052167"/>
    </source>
</evidence>